<keyword evidence="3" id="KW-1003">Cell membrane</keyword>
<feature type="transmembrane region" description="Helical" evidence="9">
    <location>
        <begin position="52"/>
        <end position="73"/>
    </location>
</feature>
<dbReference type="RefSeq" id="WP_081969132.1">
    <property type="nucleotide sequence ID" value="NZ_FNNA01000002.1"/>
</dbReference>
<comment type="function">
    <text evidence="9">Part of the tripartite ATP-independent periplasmic (TRAP) transport system.</text>
</comment>
<keyword evidence="6 9" id="KW-1133">Transmembrane helix</keyword>
<keyword evidence="7 9" id="KW-0472">Membrane</keyword>
<dbReference type="GO" id="GO:0005886">
    <property type="term" value="C:plasma membrane"/>
    <property type="evidence" value="ECO:0007669"/>
    <property type="project" value="UniProtKB-SubCell"/>
</dbReference>
<keyword evidence="5 9" id="KW-0812">Transmembrane</keyword>
<name>A0A1H2YFS7_9RHOB</name>
<reference evidence="12" key="1">
    <citation type="submission" date="2016-10" db="EMBL/GenBank/DDBJ databases">
        <authorList>
            <person name="Varghese N."/>
            <person name="Submissions S."/>
        </authorList>
    </citation>
    <scope>NUCLEOTIDE SEQUENCE [LARGE SCALE GENOMIC DNA]</scope>
    <source>
        <strain evidence="12">DSM 29303</strain>
    </source>
</reference>
<comment type="subcellular location">
    <subcellularLocation>
        <location evidence="1 9">Cell inner membrane</location>
        <topology evidence="1 9">Multi-pass membrane protein</topology>
    </subcellularLocation>
</comment>
<dbReference type="Proteomes" id="UP000182944">
    <property type="component" value="Unassembled WGS sequence"/>
</dbReference>
<dbReference type="InterPro" id="IPR007387">
    <property type="entry name" value="TRAP_DctQ"/>
</dbReference>
<dbReference type="AlphaFoldDB" id="A0A1H2YFS7"/>
<comment type="subunit">
    <text evidence="9">The complex comprises the extracytoplasmic solute receptor protein and the two transmembrane proteins.</text>
</comment>
<feature type="domain" description="Tripartite ATP-independent periplasmic transporters DctQ component" evidence="10">
    <location>
        <begin position="62"/>
        <end position="190"/>
    </location>
</feature>
<keyword evidence="2 9" id="KW-0813">Transport</keyword>
<keyword evidence="4 9" id="KW-0997">Cell inner membrane</keyword>
<dbReference type="STRING" id="1545044.SAMN05444276_102840"/>
<evidence type="ECO:0000256" key="2">
    <source>
        <dbReference type="ARBA" id="ARBA00022448"/>
    </source>
</evidence>
<dbReference type="GO" id="GO:0015740">
    <property type="term" value="P:C4-dicarboxylate transport"/>
    <property type="evidence" value="ECO:0007669"/>
    <property type="project" value="TreeGrafter"/>
</dbReference>
<evidence type="ECO:0000256" key="6">
    <source>
        <dbReference type="ARBA" id="ARBA00022989"/>
    </source>
</evidence>
<evidence type="ECO:0000256" key="8">
    <source>
        <dbReference type="ARBA" id="ARBA00038436"/>
    </source>
</evidence>
<dbReference type="Pfam" id="PF04290">
    <property type="entry name" value="DctQ"/>
    <property type="match status" value="1"/>
</dbReference>
<evidence type="ECO:0000259" key="10">
    <source>
        <dbReference type="Pfam" id="PF04290"/>
    </source>
</evidence>
<keyword evidence="12" id="KW-1185">Reference proteome</keyword>
<feature type="transmembrane region" description="Helical" evidence="9">
    <location>
        <begin position="85"/>
        <end position="104"/>
    </location>
</feature>
<feature type="transmembrane region" description="Helical" evidence="9">
    <location>
        <begin position="124"/>
        <end position="145"/>
    </location>
</feature>
<gene>
    <name evidence="11" type="ORF">SAMN05444276_102840</name>
</gene>
<evidence type="ECO:0000256" key="1">
    <source>
        <dbReference type="ARBA" id="ARBA00004429"/>
    </source>
</evidence>
<evidence type="ECO:0000256" key="7">
    <source>
        <dbReference type="ARBA" id="ARBA00023136"/>
    </source>
</evidence>
<dbReference type="InterPro" id="IPR055348">
    <property type="entry name" value="DctQ"/>
</dbReference>
<feature type="transmembrane region" description="Helical" evidence="9">
    <location>
        <begin position="165"/>
        <end position="182"/>
    </location>
</feature>
<protein>
    <recommendedName>
        <fullName evidence="9">TRAP transporter small permease protein</fullName>
    </recommendedName>
</protein>
<dbReference type="PANTHER" id="PTHR35011:SF11">
    <property type="entry name" value="TRAP TRANSPORTER SMALL PERMEASE PROTEIN"/>
    <property type="match status" value="1"/>
</dbReference>
<evidence type="ECO:0000256" key="3">
    <source>
        <dbReference type="ARBA" id="ARBA00022475"/>
    </source>
</evidence>
<sequence length="207" mass="23536">MPHAPHDPAHRHVPTDLHAAPHVPISVEEMAHAFEDDDAHAVDLSIYAVEDWVTMALFWLMGLCVFLQFFTRYALNNSLAWTEEIAANCLVVIVFLGSVMCVRLGRHIAVDLLYRYVSPRTRRVLEIAVDVLSIAFYAYMSWLMWRYIAIVGSERMVTVKLPRGIVFYTVFAAFVLMFLRAVQRFVHDLRAGRSVREAADDLGPTGV</sequence>
<evidence type="ECO:0000256" key="5">
    <source>
        <dbReference type="ARBA" id="ARBA00022692"/>
    </source>
</evidence>
<proteinExistence type="inferred from homology"/>
<organism evidence="11 12">
    <name type="scientific">Paracoccus sanguinis</name>
    <dbReference type="NCBI Taxonomy" id="1545044"/>
    <lineage>
        <taxon>Bacteria</taxon>
        <taxon>Pseudomonadati</taxon>
        <taxon>Pseudomonadota</taxon>
        <taxon>Alphaproteobacteria</taxon>
        <taxon>Rhodobacterales</taxon>
        <taxon>Paracoccaceae</taxon>
        <taxon>Paracoccus</taxon>
    </lineage>
</organism>
<evidence type="ECO:0000256" key="4">
    <source>
        <dbReference type="ARBA" id="ARBA00022519"/>
    </source>
</evidence>
<dbReference type="GO" id="GO:0022857">
    <property type="term" value="F:transmembrane transporter activity"/>
    <property type="evidence" value="ECO:0007669"/>
    <property type="project" value="UniProtKB-UniRule"/>
</dbReference>
<dbReference type="OrthoDB" id="4964541at2"/>
<comment type="similarity">
    <text evidence="8 9">Belongs to the TRAP transporter small permease family.</text>
</comment>
<evidence type="ECO:0000313" key="12">
    <source>
        <dbReference type="Proteomes" id="UP000182944"/>
    </source>
</evidence>
<evidence type="ECO:0000313" key="11">
    <source>
        <dbReference type="EMBL" id="SDX03940.1"/>
    </source>
</evidence>
<evidence type="ECO:0000256" key="9">
    <source>
        <dbReference type="RuleBase" id="RU369079"/>
    </source>
</evidence>
<dbReference type="EMBL" id="FNNA01000002">
    <property type="protein sequence ID" value="SDX03940.1"/>
    <property type="molecule type" value="Genomic_DNA"/>
</dbReference>
<accession>A0A1H2YFS7</accession>
<dbReference type="PANTHER" id="PTHR35011">
    <property type="entry name" value="2,3-DIKETO-L-GULONATE TRAP TRANSPORTER SMALL PERMEASE PROTEIN YIAM"/>
    <property type="match status" value="1"/>
</dbReference>